<dbReference type="Pfam" id="PF12724">
    <property type="entry name" value="Flavodoxin_5"/>
    <property type="match status" value="1"/>
</dbReference>
<dbReference type="SUPFAM" id="SSF52218">
    <property type="entry name" value="Flavoproteins"/>
    <property type="match status" value="1"/>
</dbReference>
<dbReference type="AlphaFoldDB" id="A0A1F5SEB5"/>
<dbReference type="InterPro" id="IPR029039">
    <property type="entry name" value="Flavoprotein-like_sf"/>
</dbReference>
<accession>A0A1F5SEB5</accession>
<evidence type="ECO:0000259" key="1">
    <source>
        <dbReference type="Pfam" id="PF12724"/>
    </source>
</evidence>
<dbReference type="Proteomes" id="UP000178367">
    <property type="component" value="Unassembled WGS sequence"/>
</dbReference>
<dbReference type="InterPro" id="IPR026816">
    <property type="entry name" value="Flavodoxin_dom"/>
</dbReference>
<reference evidence="2 3" key="1">
    <citation type="journal article" date="2016" name="Nat. Commun.">
        <title>Thousands of microbial genomes shed light on interconnected biogeochemical processes in an aquifer system.</title>
        <authorList>
            <person name="Anantharaman K."/>
            <person name="Brown C.T."/>
            <person name="Hug L.A."/>
            <person name="Sharon I."/>
            <person name="Castelle C.J."/>
            <person name="Probst A.J."/>
            <person name="Thomas B.C."/>
            <person name="Singh A."/>
            <person name="Wilkins M.J."/>
            <person name="Karaoz U."/>
            <person name="Brodie E.L."/>
            <person name="Williams K.H."/>
            <person name="Hubbard S.S."/>
            <person name="Banfield J.F."/>
        </authorList>
    </citation>
    <scope>NUCLEOTIDE SEQUENCE [LARGE SCALE GENOMIC DNA]</scope>
</reference>
<name>A0A1F5SEB5_9BACT</name>
<evidence type="ECO:0000313" key="3">
    <source>
        <dbReference type="Proteomes" id="UP000178367"/>
    </source>
</evidence>
<dbReference type="Gene3D" id="3.40.50.360">
    <property type="match status" value="1"/>
</dbReference>
<proteinExistence type="predicted"/>
<organism evidence="2 3">
    <name type="scientific">Candidatus Falkowbacteria bacterium RIFOXYA2_FULL_47_19</name>
    <dbReference type="NCBI Taxonomy" id="1797994"/>
    <lineage>
        <taxon>Bacteria</taxon>
        <taxon>Candidatus Falkowiibacteriota</taxon>
    </lineage>
</organism>
<gene>
    <name evidence="2" type="ORF">A2227_06880</name>
</gene>
<protein>
    <recommendedName>
        <fullName evidence="1">Flavodoxin domain-containing protein</fullName>
    </recommendedName>
</protein>
<sequence length="139" mass="15509">MNTIIVYKTRLGGSKLYAEWLSEALKAPLMTFEAAGTEALAAADSVAVISGTYAGRMPLKGFIKKHWSILKDKKVAAVALGGIGPDHGWSKFSYWLLPRKIKKHVRYFKIPGRLEGGKPVEWGELKREHLEPVISYLKK</sequence>
<dbReference type="EMBL" id="MFGB01000023">
    <property type="protein sequence ID" value="OGF25044.1"/>
    <property type="molecule type" value="Genomic_DNA"/>
</dbReference>
<evidence type="ECO:0000313" key="2">
    <source>
        <dbReference type="EMBL" id="OGF25044.1"/>
    </source>
</evidence>
<feature type="domain" description="Flavodoxin" evidence="1">
    <location>
        <begin position="4"/>
        <end position="91"/>
    </location>
</feature>
<comment type="caution">
    <text evidence="2">The sequence shown here is derived from an EMBL/GenBank/DDBJ whole genome shotgun (WGS) entry which is preliminary data.</text>
</comment>